<dbReference type="EC" id="5.1.1.1" evidence="5"/>
<evidence type="ECO:0000259" key="8">
    <source>
        <dbReference type="SMART" id="SM01005"/>
    </source>
</evidence>
<dbReference type="Pfam" id="PF01168">
    <property type="entry name" value="Ala_racemase_N"/>
    <property type="match status" value="1"/>
</dbReference>
<dbReference type="CDD" id="cd06827">
    <property type="entry name" value="PLPDE_III_AR_proteobact"/>
    <property type="match status" value="1"/>
</dbReference>
<dbReference type="AlphaFoldDB" id="A0A1A9RBY1"/>
<dbReference type="Proteomes" id="UP000077589">
    <property type="component" value="Unassembled WGS sequence"/>
</dbReference>
<feature type="active site" description="Proton acceptor; specific for L-alanine" evidence="5">
    <location>
        <position position="250"/>
    </location>
</feature>
<dbReference type="InterPro" id="IPR029066">
    <property type="entry name" value="PLP-binding_barrel"/>
</dbReference>
<dbReference type="Pfam" id="PF00842">
    <property type="entry name" value="Ala_racemase_C"/>
    <property type="match status" value="1"/>
</dbReference>
<dbReference type="HAMAP" id="MF_01201">
    <property type="entry name" value="Ala_racemase"/>
    <property type="match status" value="1"/>
</dbReference>
<dbReference type="GO" id="GO:0030170">
    <property type="term" value="F:pyridoxal phosphate binding"/>
    <property type="evidence" value="ECO:0007669"/>
    <property type="project" value="UniProtKB-UniRule"/>
</dbReference>
<dbReference type="InterPro" id="IPR009006">
    <property type="entry name" value="Ala_racemase/Decarboxylase_C"/>
</dbReference>
<dbReference type="InterPro" id="IPR011079">
    <property type="entry name" value="Ala_racemase_C"/>
</dbReference>
<dbReference type="SUPFAM" id="SSF51419">
    <property type="entry name" value="PLP-binding barrel"/>
    <property type="match status" value="1"/>
</dbReference>
<comment type="similarity">
    <text evidence="5">Belongs to the alanine racemase family.</text>
</comment>
<dbReference type="PRINTS" id="PR00992">
    <property type="entry name" value="ALARACEMASE"/>
</dbReference>
<dbReference type="GO" id="GO:0030632">
    <property type="term" value="P:D-alanine biosynthetic process"/>
    <property type="evidence" value="ECO:0007669"/>
    <property type="project" value="UniProtKB-UniRule"/>
</dbReference>
<keyword evidence="3 5" id="KW-0663">Pyridoxal phosphate</keyword>
<dbReference type="EMBL" id="LXSG01000049">
    <property type="protein sequence ID" value="OAM14853.1"/>
    <property type="molecule type" value="Genomic_DNA"/>
</dbReference>
<dbReference type="UniPathway" id="UPA00042">
    <property type="reaction ID" value="UER00497"/>
</dbReference>
<dbReference type="OrthoDB" id="9813814at2"/>
<feature type="domain" description="Alanine racemase C-terminal" evidence="8">
    <location>
        <begin position="229"/>
        <end position="350"/>
    </location>
</feature>
<dbReference type="STRING" id="539.A7P85_05920"/>
<feature type="binding site" evidence="5 7">
    <location>
        <position position="129"/>
    </location>
    <ligand>
        <name>substrate</name>
    </ligand>
</feature>
<evidence type="ECO:0000256" key="4">
    <source>
        <dbReference type="ARBA" id="ARBA00023235"/>
    </source>
</evidence>
<dbReference type="SMART" id="SM01005">
    <property type="entry name" value="Ala_racemase_C"/>
    <property type="match status" value="1"/>
</dbReference>
<evidence type="ECO:0000256" key="6">
    <source>
        <dbReference type="PIRSR" id="PIRSR600821-50"/>
    </source>
</evidence>
<evidence type="ECO:0000313" key="10">
    <source>
        <dbReference type="Proteomes" id="UP000077589"/>
    </source>
</evidence>
<dbReference type="FunFam" id="3.20.20.10:FF:000002">
    <property type="entry name" value="Alanine racemase"/>
    <property type="match status" value="1"/>
</dbReference>
<evidence type="ECO:0000256" key="5">
    <source>
        <dbReference type="HAMAP-Rule" id="MF_01201"/>
    </source>
</evidence>
<dbReference type="Gene3D" id="3.20.20.10">
    <property type="entry name" value="Alanine racemase"/>
    <property type="match status" value="1"/>
</dbReference>
<evidence type="ECO:0000256" key="2">
    <source>
        <dbReference type="ARBA" id="ARBA00001933"/>
    </source>
</evidence>
<dbReference type="InterPro" id="IPR020622">
    <property type="entry name" value="Ala_racemase_pyridoxalP-BS"/>
</dbReference>
<comment type="function">
    <text evidence="5">Catalyzes the interconversion of L-alanine and D-alanine. May also act on other amino acids.</text>
</comment>
<dbReference type="InterPro" id="IPR001608">
    <property type="entry name" value="Ala_racemase_N"/>
</dbReference>
<evidence type="ECO:0000256" key="7">
    <source>
        <dbReference type="PIRSR" id="PIRSR600821-52"/>
    </source>
</evidence>
<dbReference type="PROSITE" id="PS00395">
    <property type="entry name" value="ALANINE_RACEMASE"/>
    <property type="match status" value="1"/>
</dbReference>
<proteinExistence type="inferred from homology"/>
<feature type="active site" description="Proton acceptor; specific for D-alanine" evidence="5">
    <location>
        <position position="33"/>
    </location>
</feature>
<gene>
    <name evidence="9" type="ORF">A7P90_11730</name>
</gene>
<feature type="binding site" evidence="5 7">
    <location>
        <position position="298"/>
    </location>
    <ligand>
        <name>substrate</name>
    </ligand>
</feature>
<comment type="catalytic activity">
    <reaction evidence="1 5">
        <text>L-alanine = D-alanine</text>
        <dbReference type="Rhea" id="RHEA:20249"/>
        <dbReference type="ChEBI" id="CHEBI:57416"/>
        <dbReference type="ChEBI" id="CHEBI:57972"/>
        <dbReference type="EC" id="5.1.1.1"/>
    </reaction>
</comment>
<organism evidence="9 10">
    <name type="scientific">Eikenella corrodens</name>
    <dbReference type="NCBI Taxonomy" id="539"/>
    <lineage>
        <taxon>Bacteria</taxon>
        <taxon>Pseudomonadati</taxon>
        <taxon>Pseudomonadota</taxon>
        <taxon>Betaproteobacteria</taxon>
        <taxon>Neisseriales</taxon>
        <taxon>Neisseriaceae</taxon>
        <taxon>Eikenella</taxon>
    </lineage>
</organism>
<protein>
    <recommendedName>
        <fullName evidence="5">Alanine racemase</fullName>
        <ecNumber evidence="5">5.1.1.1</ecNumber>
    </recommendedName>
</protein>
<feature type="modified residue" description="N6-(pyridoxal phosphate)lysine" evidence="5 6">
    <location>
        <position position="33"/>
    </location>
</feature>
<evidence type="ECO:0000313" key="9">
    <source>
        <dbReference type="EMBL" id="OAM14853.1"/>
    </source>
</evidence>
<dbReference type="NCBIfam" id="TIGR00492">
    <property type="entry name" value="alr"/>
    <property type="match status" value="1"/>
</dbReference>
<dbReference type="PANTHER" id="PTHR30511">
    <property type="entry name" value="ALANINE RACEMASE"/>
    <property type="match status" value="1"/>
</dbReference>
<comment type="pathway">
    <text evidence="5">Amino-acid biosynthesis; D-alanine biosynthesis; D-alanine from L-alanine: step 1/1.</text>
</comment>
<evidence type="ECO:0000256" key="3">
    <source>
        <dbReference type="ARBA" id="ARBA00022898"/>
    </source>
</evidence>
<name>A0A1A9RBY1_EIKCO</name>
<dbReference type="InterPro" id="IPR000821">
    <property type="entry name" value="Ala_racemase"/>
</dbReference>
<dbReference type="GO" id="GO:0008784">
    <property type="term" value="F:alanine racemase activity"/>
    <property type="evidence" value="ECO:0007669"/>
    <property type="project" value="UniProtKB-UniRule"/>
</dbReference>
<dbReference type="Gene3D" id="2.40.37.10">
    <property type="entry name" value="Lyase, Ornithine Decarboxylase, Chain A, domain 1"/>
    <property type="match status" value="1"/>
</dbReference>
<dbReference type="PANTHER" id="PTHR30511:SF0">
    <property type="entry name" value="ALANINE RACEMASE, CATABOLIC-RELATED"/>
    <property type="match status" value="1"/>
</dbReference>
<comment type="caution">
    <text evidence="9">The sequence shown here is derived from an EMBL/GenBank/DDBJ whole genome shotgun (WGS) entry which is preliminary data.</text>
</comment>
<reference evidence="10" key="1">
    <citation type="submission" date="2016-05" db="EMBL/GenBank/DDBJ databases">
        <title>Draft genome of Corynebacterium afermentans subsp. afermentans LCDC 88199T.</title>
        <authorList>
            <person name="Bernier A.-M."/>
            <person name="Bernard K."/>
        </authorList>
    </citation>
    <scope>NUCLEOTIDE SEQUENCE [LARGE SCALE GENOMIC DNA]</scope>
    <source>
        <strain evidence="10">NML04-0072</strain>
    </source>
</reference>
<sequence>MRPLTATIRLSHLRHNYQLLKRLHGNKMLAVVKADAYGHGAVRCARALADLADGFAVATLDEGIELREAGISAPIVMLEGVFEPAEYAAVDEYRLWPGVQNQWQLESLLAHRWREPVTVWLKMDSGMHRVGFFPQNFAPAHQALRQSPQVAHIVNMTHFARADEPEQAMTAAQLAAFDTAVAGLSGAQSLANSAAIIAHPAARRDWGRAGIALYGIEPFPSACPELKPVMRLTSRIFAERTLQPGEPVGYGASFITERSTRIGIAACGYADGYPRTAQNGCPLTVNGQPSRLIGRVSMDMLAVELDHHQGVGSEVELWGDAVSVATVAQSAGTISYELLCHIKRANYVYQE</sequence>
<dbReference type="RefSeq" id="WP_049257682.1">
    <property type="nucleotide sequence ID" value="NZ_JVFA01000006.1"/>
</dbReference>
<evidence type="ECO:0000256" key="1">
    <source>
        <dbReference type="ARBA" id="ARBA00000316"/>
    </source>
</evidence>
<keyword evidence="4 5" id="KW-0413">Isomerase</keyword>
<dbReference type="GO" id="GO:0005829">
    <property type="term" value="C:cytosol"/>
    <property type="evidence" value="ECO:0007669"/>
    <property type="project" value="TreeGrafter"/>
</dbReference>
<dbReference type="SUPFAM" id="SSF50621">
    <property type="entry name" value="Alanine racemase C-terminal domain-like"/>
    <property type="match status" value="1"/>
</dbReference>
<comment type="cofactor">
    <cofactor evidence="2 5 6">
        <name>pyridoxal 5'-phosphate</name>
        <dbReference type="ChEBI" id="CHEBI:597326"/>
    </cofactor>
</comment>
<accession>A0A1A9RBY1</accession>